<organism evidence="2 3">
    <name type="scientific">Pelotalea chapellei</name>
    <dbReference type="NCBI Taxonomy" id="44671"/>
    <lineage>
        <taxon>Bacteria</taxon>
        <taxon>Pseudomonadati</taxon>
        <taxon>Thermodesulfobacteriota</taxon>
        <taxon>Desulfuromonadia</taxon>
        <taxon>Geobacterales</taxon>
        <taxon>Geobacteraceae</taxon>
        <taxon>Pelotalea</taxon>
    </lineage>
</organism>
<keyword evidence="3" id="KW-1185">Reference proteome</keyword>
<dbReference type="Gene3D" id="3.40.630.30">
    <property type="match status" value="1"/>
</dbReference>
<comment type="caution">
    <text evidence="2">The sequence shown here is derived from an EMBL/GenBank/DDBJ whole genome shotgun (WGS) entry which is preliminary data.</text>
</comment>
<dbReference type="PROSITE" id="PS51186">
    <property type="entry name" value="GNAT"/>
    <property type="match status" value="1"/>
</dbReference>
<dbReference type="EMBL" id="JAHDYS010000008">
    <property type="protein sequence ID" value="MBT1072162.1"/>
    <property type="molecule type" value="Genomic_DNA"/>
</dbReference>
<feature type="domain" description="N-acetyltransferase" evidence="1">
    <location>
        <begin position="1"/>
        <end position="139"/>
    </location>
</feature>
<dbReference type="CDD" id="cd04301">
    <property type="entry name" value="NAT_SF"/>
    <property type="match status" value="1"/>
</dbReference>
<accession>A0ABS5U913</accession>
<evidence type="ECO:0000313" key="3">
    <source>
        <dbReference type="Proteomes" id="UP000784128"/>
    </source>
</evidence>
<name>A0ABS5U913_9BACT</name>
<protein>
    <submittedName>
        <fullName evidence="2">N-acetyltransferase</fullName>
    </submittedName>
</protein>
<evidence type="ECO:0000313" key="2">
    <source>
        <dbReference type="EMBL" id="MBT1072162.1"/>
    </source>
</evidence>
<dbReference type="SUPFAM" id="SSF55729">
    <property type="entry name" value="Acyl-CoA N-acyltransferases (Nat)"/>
    <property type="match status" value="1"/>
</dbReference>
<reference evidence="2 3" key="1">
    <citation type="submission" date="2021-05" db="EMBL/GenBank/DDBJ databases">
        <title>The draft genome of Geobacter chapellei DSM 13688.</title>
        <authorList>
            <person name="Xu Z."/>
            <person name="Masuda Y."/>
            <person name="Itoh H."/>
            <person name="Senoo K."/>
        </authorList>
    </citation>
    <scope>NUCLEOTIDE SEQUENCE [LARGE SCALE GENOMIC DNA]</scope>
    <source>
        <strain evidence="2 3">DSM 13688</strain>
    </source>
</reference>
<dbReference type="InterPro" id="IPR000182">
    <property type="entry name" value="GNAT_dom"/>
</dbReference>
<dbReference type="Pfam" id="PF13508">
    <property type="entry name" value="Acetyltransf_7"/>
    <property type="match status" value="1"/>
</dbReference>
<proteinExistence type="predicted"/>
<dbReference type="Proteomes" id="UP000784128">
    <property type="component" value="Unassembled WGS sequence"/>
</dbReference>
<dbReference type="InterPro" id="IPR016181">
    <property type="entry name" value="Acyl_CoA_acyltransferase"/>
</dbReference>
<gene>
    <name evidence="2" type="ORF">KJB30_10230</name>
</gene>
<evidence type="ECO:0000259" key="1">
    <source>
        <dbReference type="PROSITE" id="PS51186"/>
    </source>
</evidence>
<dbReference type="RefSeq" id="WP_214298752.1">
    <property type="nucleotide sequence ID" value="NZ_JAHDYS010000008.1"/>
</dbReference>
<sequence>MKIQKLTIENRAKVYALLQCAFPRSNYEAELVRKLHANGRPLHEWVCLHSNKVIAYIAFSNAYHGRDICGLHLAPMAVTPEFQKQGVGTELLRFALRQEAIKGQPLFVLGEPNYYRKFGFEPCSQPICPFDINNAHFLSMGNIVATSFVVGYEPEFVPVIAPAAPHGKKHRHGKHS</sequence>